<reference evidence="2 3" key="1">
    <citation type="submission" date="2014-04" db="EMBL/GenBank/DDBJ databases">
        <authorList>
            <consortium name="DOE Joint Genome Institute"/>
            <person name="Kuo A."/>
            <person name="Kohler A."/>
            <person name="Costa M.D."/>
            <person name="Nagy L.G."/>
            <person name="Floudas D."/>
            <person name="Copeland A."/>
            <person name="Barry K.W."/>
            <person name="Cichocki N."/>
            <person name="Veneault-Fourrey C."/>
            <person name="LaButti K."/>
            <person name="Lindquist E.A."/>
            <person name="Lipzen A."/>
            <person name="Lundell T."/>
            <person name="Morin E."/>
            <person name="Murat C."/>
            <person name="Sun H."/>
            <person name="Tunlid A."/>
            <person name="Henrissat B."/>
            <person name="Grigoriev I.V."/>
            <person name="Hibbett D.S."/>
            <person name="Martin F."/>
            <person name="Nordberg H.P."/>
            <person name="Cantor M.N."/>
            <person name="Hua S.X."/>
        </authorList>
    </citation>
    <scope>NUCLEOTIDE SEQUENCE [LARGE SCALE GENOMIC DNA]</scope>
    <source>
        <strain evidence="2 3">Marx 270</strain>
    </source>
</reference>
<keyword evidence="3" id="KW-1185">Reference proteome</keyword>
<feature type="compositionally biased region" description="Polar residues" evidence="1">
    <location>
        <begin position="1"/>
        <end position="32"/>
    </location>
</feature>
<evidence type="ECO:0000313" key="2">
    <source>
        <dbReference type="EMBL" id="KIO00125.1"/>
    </source>
</evidence>
<dbReference type="OrthoDB" id="2689440at2759"/>
<dbReference type="HOGENOM" id="CLU_1759569_0_0_1"/>
<gene>
    <name evidence="2" type="ORF">M404DRAFT_153254</name>
</gene>
<reference evidence="3" key="2">
    <citation type="submission" date="2015-01" db="EMBL/GenBank/DDBJ databases">
        <title>Evolutionary Origins and Diversification of the Mycorrhizal Mutualists.</title>
        <authorList>
            <consortium name="DOE Joint Genome Institute"/>
            <consortium name="Mycorrhizal Genomics Consortium"/>
            <person name="Kohler A."/>
            <person name="Kuo A."/>
            <person name="Nagy L.G."/>
            <person name="Floudas D."/>
            <person name="Copeland A."/>
            <person name="Barry K.W."/>
            <person name="Cichocki N."/>
            <person name="Veneault-Fourrey C."/>
            <person name="LaButti K."/>
            <person name="Lindquist E.A."/>
            <person name="Lipzen A."/>
            <person name="Lundell T."/>
            <person name="Morin E."/>
            <person name="Murat C."/>
            <person name="Riley R."/>
            <person name="Ohm R."/>
            <person name="Sun H."/>
            <person name="Tunlid A."/>
            <person name="Henrissat B."/>
            <person name="Grigoriev I.V."/>
            <person name="Hibbett D.S."/>
            <person name="Martin F."/>
        </authorList>
    </citation>
    <scope>NUCLEOTIDE SEQUENCE [LARGE SCALE GENOMIC DNA]</scope>
    <source>
        <strain evidence="3">Marx 270</strain>
    </source>
</reference>
<dbReference type="EMBL" id="KN831998">
    <property type="protein sequence ID" value="KIO00125.1"/>
    <property type="molecule type" value="Genomic_DNA"/>
</dbReference>
<organism evidence="2 3">
    <name type="scientific">Pisolithus tinctorius Marx 270</name>
    <dbReference type="NCBI Taxonomy" id="870435"/>
    <lineage>
        <taxon>Eukaryota</taxon>
        <taxon>Fungi</taxon>
        <taxon>Dikarya</taxon>
        <taxon>Basidiomycota</taxon>
        <taxon>Agaricomycotina</taxon>
        <taxon>Agaricomycetes</taxon>
        <taxon>Agaricomycetidae</taxon>
        <taxon>Boletales</taxon>
        <taxon>Sclerodermatineae</taxon>
        <taxon>Pisolithaceae</taxon>
        <taxon>Pisolithus</taxon>
    </lineage>
</organism>
<name>A0A0C3NGF2_PISTI</name>
<evidence type="ECO:0000313" key="3">
    <source>
        <dbReference type="Proteomes" id="UP000054217"/>
    </source>
</evidence>
<proteinExistence type="predicted"/>
<evidence type="ECO:0000256" key="1">
    <source>
        <dbReference type="SAM" id="MobiDB-lite"/>
    </source>
</evidence>
<protein>
    <submittedName>
        <fullName evidence="2">Uncharacterized protein</fullName>
    </submittedName>
</protein>
<feature type="region of interest" description="Disordered" evidence="1">
    <location>
        <begin position="1"/>
        <end position="55"/>
    </location>
</feature>
<dbReference type="Proteomes" id="UP000054217">
    <property type="component" value="Unassembled WGS sequence"/>
</dbReference>
<sequence length="148" mass="16027">MSTDITATESPSGPSLLFSTNQPPQSTLVSSVHDSKRSRTSTRSSSKAKPQATNAHTVAVVSVNNTIRHLGDQLSTTFMDLLIAVQTATQMLYKDAEILPHHHAFMTRQFSGISNAAAVFISLPDEQAQRAYVVDMYNSAQEGMGRST</sequence>
<dbReference type="AlphaFoldDB" id="A0A0C3NGF2"/>
<dbReference type="InParanoid" id="A0A0C3NGF2"/>
<accession>A0A0C3NGF2</accession>